<name>A0A921RVL8_SORBI</name>
<evidence type="ECO:0000256" key="1">
    <source>
        <dbReference type="SAM" id="SignalP"/>
    </source>
</evidence>
<organism evidence="2 3">
    <name type="scientific">Sorghum bicolor</name>
    <name type="common">Sorghum</name>
    <name type="synonym">Sorghum vulgare</name>
    <dbReference type="NCBI Taxonomy" id="4558"/>
    <lineage>
        <taxon>Eukaryota</taxon>
        <taxon>Viridiplantae</taxon>
        <taxon>Streptophyta</taxon>
        <taxon>Embryophyta</taxon>
        <taxon>Tracheophyta</taxon>
        <taxon>Spermatophyta</taxon>
        <taxon>Magnoliopsida</taxon>
        <taxon>Liliopsida</taxon>
        <taxon>Poales</taxon>
        <taxon>Poaceae</taxon>
        <taxon>PACMAD clade</taxon>
        <taxon>Panicoideae</taxon>
        <taxon>Andropogonodae</taxon>
        <taxon>Andropogoneae</taxon>
        <taxon>Sorghinae</taxon>
        <taxon>Sorghum</taxon>
    </lineage>
</organism>
<dbReference type="EMBL" id="CM027681">
    <property type="protein sequence ID" value="KAG0546300.1"/>
    <property type="molecule type" value="Genomic_DNA"/>
</dbReference>
<evidence type="ECO:0000313" key="2">
    <source>
        <dbReference type="EMBL" id="KAG0546300.1"/>
    </source>
</evidence>
<protein>
    <submittedName>
        <fullName evidence="2">Uncharacterized protein</fullName>
    </submittedName>
</protein>
<feature type="chain" id="PRO_5037805896" evidence="1">
    <location>
        <begin position="24"/>
        <end position="182"/>
    </location>
</feature>
<proteinExistence type="predicted"/>
<sequence>MATARSFLLIPVTLCFLLVLAAAVEQQGKATTTLLLIHGKALCKSNPSRIISNAHVQLVINNTTVSGGAGKTTSDGHILITVKLNSEQLAAVMSSSSSSSSKAYVTAPPHACGAPSLPAGKVVAAEVKPIATITVSDHDDAGSVQRPTIAAIHTAGSILLAAVDEFACVAITGGLLGGSLIG</sequence>
<keyword evidence="1" id="KW-0732">Signal</keyword>
<evidence type="ECO:0000313" key="3">
    <source>
        <dbReference type="Proteomes" id="UP000807115"/>
    </source>
</evidence>
<accession>A0A921RVL8</accession>
<dbReference type="Proteomes" id="UP000807115">
    <property type="component" value="Chromosome 2"/>
</dbReference>
<reference evidence="2" key="2">
    <citation type="submission" date="2020-10" db="EMBL/GenBank/DDBJ databases">
        <authorList>
            <person name="Cooper E.A."/>
            <person name="Brenton Z.W."/>
            <person name="Flinn B.S."/>
            <person name="Jenkins J."/>
            <person name="Shu S."/>
            <person name="Flowers D."/>
            <person name="Luo F."/>
            <person name="Wang Y."/>
            <person name="Xia P."/>
            <person name="Barry K."/>
            <person name="Daum C."/>
            <person name="Lipzen A."/>
            <person name="Yoshinaga Y."/>
            <person name="Schmutz J."/>
            <person name="Saski C."/>
            <person name="Vermerris W."/>
            <person name="Kresovich S."/>
        </authorList>
    </citation>
    <scope>NUCLEOTIDE SEQUENCE</scope>
</reference>
<reference evidence="2" key="1">
    <citation type="journal article" date="2019" name="BMC Genomics">
        <title>A new reference genome for Sorghum bicolor reveals high levels of sequence similarity between sweet and grain genotypes: implications for the genetics of sugar metabolism.</title>
        <authorList>
            <person name="Cooper E.A."/>
            <person name="Brenton Z.W."/>
            <person name="Flinn B.S."/>
            <person name="Jenkins J."/>
            <person name="Shu S."/>
            <person name="Flowers D."/>
            <person name="Luo F."/>
            <person name="Wang Y."/>
            <person name="Xia P."/>
            <person name="Barry K."/>
            <person name="Daum C."/>
            <person name="Lipzen A."/>
            <person name="Yoshinaga Y."/>
            <person name="Schmutz J."/>
            <person name="Saski C."/>
            <person name="Vermerris W."/>
            <person name="Kresovich S."/>
        </authorList>
    </citation>
    <scope>NUCLEOTIDE SEQUENCE</scope>
</reference>
<dbReference type="AlphaFoldDB" id="A0A921RVL8"/>
<feature type="signal peptide" evidence="1">
    <location>
        <begin position="1"/>
        <end position="23"/>
    </location>
</feature>
<comment type="caution">
    <text evidence="2">The sequence shown here is derived from an EMBL/GenBank/DDBJ whole genome shotgun (WGS) entry which is preliminary data.</text>
</comment>
<gene>
    <name evidence="2" type="ORF">BDA96_02G435700</name>
</gene>